<organism evidence="3 4">
    <name type="scientific">Dyadobacter pollutisoli</name>
    <dbReference type="NCBI Taxonomy" id="2910158"/>
    <lineage>
        <taxon>Bacteria</taxon>
        <taxon>Pseudomonadati</taxon>
        <taxon>Bacteroidota</taxon>
        <taxon>Cytophagia</taxon>
        <taxon>Cytophagales</taxon>
        <taxon>Spirosomataceae</taxon>
        <taxon>Dyadobacter</taxon>
    </lineage>
</organism>
<dbReference type="GO" id="GO:0019867">
    <property type="term" value="C:outer membrane"/>
    <property type="evidence" value="ECO:0007669"/>
    <property type="project" value="InterPro"/>
</dbReference>
<dbReference type="RefSeq" id="WP_244819140.1">
    <property type="nucleotide sequence ID" value="NZ_CP112998.1"/>
</dbReference>
<dbReference type="CDD" id="cd12820">
    <property type="entry name" value="LbR_YadA-like"/>
    <property type="match status" value="1"/>
</dbReference>
<dbReference type="EMBL" id="CP112998">
    <property type="protein sequence ID" value="WAC13752.1"/>
    <property type="molecule type" value="Genomic_DNA"/>
</dbReference>
<dbReference type="InterPro" id="IPR008640">
    <property type="entry name" value="Adhesin_Head_dom"/>
</dbReference>
<dbReference type="Pfam" id="PF05658">
    <property type="entry name" value="YadA_head"/>
    <property type="match status" value="3"/>
</dbReference>
<feature type="chain" id="PRO_5038650578" evidence="1">
    <location>
        <begin position="22"/>
        <end position="587"/>
    </location>
</feature>
<sequence>MKKTVTLLLLVFLAFRIQAQAPQKFDFQGVARNAAGDVIGNTTISLKLNIRSGTDVGPVVFTETHHPTTSSSGIFTVPVGISNADNGPFQLVDWKTGPYFLQVAIDVAGGSNYTNMGVSQILSVPYALHAAEAQEAVHAKEADYTLEADHAKEANRWINNDPIVQTGILGSGGILANPAEDANLIWYPRKAAFRAGLVLNDAWDDSNIGTASFAAGNNTQASGPLSVSLGDNSIASGSGSIAMGNRSYASDVGAIAIGRKCLATSSHTLAIGDNSHASAENSTAIGLEAHSTGDRSFSQGTRTFAKAVESVTLGAYNDDQDTPSKQIAINDRIFQIGNGDDKGRSNAVTILRNGNFGIGSTVLEPKYILDIAERPRIRHNTTSPNGNSAGIALDNSAGEPKGFVGMKADHQIGFFNAGNWLFWMDNNGNATISGATYNSSDRRFKRDFSSLSSSLTKLTDLNGYHYFWKDSTLDQTLQTGLIAQEVEAIFPELVKTDDKGFKSVNYTGLIPHLIESVKELKASVEYLQTLNTAIKVQNDELKAQANGMDSFRKELSDLKALVKLTSELSSSSTQIDSALSNSKLSDK</sequence>
<proteinExistence type="predicted"/>
<dbReference type="Pfam" id="PF13884">
    <property type="entry name" value="Peptidase_S74"/>
    <property type="match status" value="1"/>
</dbReference>
<evidence type="ECO:0000256" key="1">
    <source>
        <dbReference type="SAM" id="SignalP"/>
    </source>
</evidence>
<dbReference type="Gene3D" id="2.150.10.10">
    <property type="entry name" value="Serralysin-like metalloprotease, C-terminal"/>
    <property type="match status" value="2"/>
</dbReference>
<gene>
    <name evidence="3" type="ORF">ON006_07280</name>
</gene>
<keyword evidence="1" id="KW-0732">Signal</keyword>
<dbReference type="SUPFAM" id="SSF101967">
    <property type="entry name" value="Adhesin YadA, collagen-binding domain"/>
    <property type="match status" value="1"/>
</dbReference>
<reference evidence="3" key="1">
    <citation type="submission" date="2022-11" db="EMBL/GenBank/DDBJ databases">
        <title>Dyadobacter pollutisoli sp. nov., isolated from plastic dumped soil.</title>
        <authorList>
            <person name="Kim J.M."/>
            <person name="Kim K.R."/>
            <person name="Lee J.K."/>
            <person name="Hao L."/>
            <person name="Jeon C.O."/>
        </authorList>
    </citation>
    <scope>NUCLEOTIDE SEQUENCE</scope>
    <source>
        <strain evidence="3">U1</strain>
    </source>
</reference>
<dbReference type="InterPro" id="IPR030392">
    <property type="entry name" value="S74_ICA"/>
</dbReference>
<evidence type="ECO:0000313" key="3">
    <source>
        <dbReference type="EMBL" id="WAC13752.1"/>
    </source>
</evidence>
<dbReference type="PROSITE" id="PS51688">
    <property type="entry name" value="ICA"/>
    <property type="match status" value="1"/>
</dbReference>
<feature type="domain" description="Peptidase S74" evidence="2">
    <location>
        <begin position="440"/>
        <end position="531"/>
    </location>
</feature>
<accession>A0A9E8NGB7</accession>
<protein>
    <submittedName>
        <fullName evidence="3">Tail fiber domain-containing protein</fullName>
    </submittedName>
</protein>
<dbReference type="AlphaFoldDB" id="A0A9E8NGB7"/>
<dbReference type="KEGG" id="dpf:ON006_07280"/>
<evidence type="ECO:0000313" key="4">
    <source>
        <dbReference type="Proteomes" id="UP001164653"/>
    </source>
</evidence>
<feature type="signal peptide" evidence="1">
    <location>
        <begin position="1"/>
        <end position="21"/>
    </location>
</feature>
<evidence type="ECO:0000259" key="2">
    <source>
        <dbReference type="PROSITE" id="PS51688"/>
    </source>
</evidence>
<dbReference type="InterPro" id="IPR011049">
    <property type="entry name" value="Serralysin-like_metalloprot_C"/>
</dbReference>
<dbReference type="Proteomes" id="UP001164653">
    <property type="component" value="Chromosome"/>
</dbReference>
<name>A0A9E8NGB7_9BACT</name>
<keyword evidence="4" id="KW-1185">Reference proteome</keyword>